<proteinExistence type="predicted"/>
<name>A0A5J5GKI1_9RHOB</name>
<dbReference type="Pfam" id="PF09350">
    <property type="entry name" value="DJC28_CD"/>
    <property type="match status" value="1"/>
</dbReference>
<sequence length="108" mass="11971">MSFLSRIAERLIDAAQKNGDLSGLKGEGAPVAVKGGNPHVDVVTEVGHRVMAENGAVPPEVVMRRQLAEARADFRAAETEDEKKRAMLRIADLELRYNMATEARMRRR</sequence>
<dbReference type="InterPro" id="IPR052573">
    <property type="entry name" value="DnaJ_C_subfamily_28"/>
</dbReference>
<organism evidence="3 4">
    <name type="scientific">Histidinibacterium aquaticum</name>
    <dbReference type="NCBI Taxonomy" id="2613962"/>
    <lineage>
        <taxon>Bacteria</taxon>
        <taxon>Pseudomonadati</taxon>
        <taxon>Pseudomonadota</taxon>
        <taxon>Alphaproteobacteria</taxon>
        <taxon>Rhodobacterales</taxon>
        <taxon>Paracoccaceae</taxon>
        <taxon>Histidinibacterium</taxon>
    </lineage>
</organism>
<dbReference type="RefSeq" id="WP_150445337.1">
    <property type="nucleotide sequence ID" value="NZ_VYQE01000003.1"/>
</dbReference>
<reference evidence="3 4" key="1">
    <citation type="submission" date="2019-09" db="EMBL/GenBank/DDBJ databases">
        <authorList>
            <person name="Park J.-S."/>
            <person name="Choi H.-J."/>
        </authorList>
    </citation>
    <scope>NUCLEOTIDE SEQUENCE [LARGE SCALE GENOMIC DNA]</scope>
    <source>
        <strain evidence="3 4">176SS1-4</strain>
    </source>
</reference>
<dbReference type="PANTHER" id="PTHR39158">
    <property type="entry name" value="OS08G0560600 PROTEIN"/>
    <property type="match status" value="1"/>
</dbReference>
<dbReference type="Proteomes" id="UP000326554">
    <property type="component" value="Unassembled WGS sequence"/>
</dbReference>
<dbReference type="InterPro" id="IPR018961">
    <property type="entry name" value="DnaJ_homolog_subfam-C_membr-28"/>
</dbReference>
<keyword evidence="1" id="KW-0175">Coiled coil</keyword>
<gene>
    <name evidence="3" type="ORF">F3S47_11130</name>
</gene>
<keyword evidence="4" id="KW-1185">Reference proteome</keyword>
<protein>
    <submittedName>
        <fullName evidence="3">DUF1992 domain-containing protein</fullName>
    </submittedName>
</protein>
<comment type="caution">
    <text evidence="3">The sequence shown here is derived from an EMBL/GenBank/DDBJ whole genome shotgun (WGS) entry which is preliminary data.</text>
</comment>
<evidence type="ECO:0000256" key="1">
    <source>
        <dbReference type="SAM" id="Coils"/>
    </source>
</evidence>
<evidence type="ECO:0000313" key="4">
    <source>
        <dbReference type="Proteomes" id="UP000326554"/>
    </source>
</evidence>
<dbReference type="PANTHER" id="PTHR39158:SF1">
    <property type="entry name" value="DNAJ HOMOLOG SUBFAMILY C MEMBER 28"/>
    <property type="match status" value="1"/>
</dbReference>
<evidence type="ECO:0000259" key="2">
    <source>
        <dbReference type="Pfam" id="PF09350"/>
    </source>
</evidence>
<feature type="domain" description="DnaJ homologue subfamily C member 28 conserved" evidence="2">
    <location>
        <begin position="7"/>
        <end position="75"/>
    </location>
</feature>
<dbReference type="AlphaFoldDB" id="A0A5J5GKI1"/>
<feature type="coiled-coil region" evidence="1">
    <location>
        <begin position="76"/>
        <end position="103"/>
    </location>
</feature>
<evidence type="ECO:0000313" key="3">
    <source>
        <dbReference type="EMBL" id="KAA9008054.1"/>
    </source>
</evidence>
<dbReference type="EMBL" id="VYQE01000003">
    <property type="protein sequence ID" value="KAA9008054.1"/>
    <property type="molecule type" value="Genomic_DNA"/>
</dbReference>
<accession>A0A5J5GKI1</accession>